<feature type="compositionally biased region" description="Low complexity" evidence="1">
    <location>
        <begin position="1"/>
        <end position="21"/>
    </location>
</feature>
<feature type="region of interest" description="Disordered" evidence="1">
    <location>
        <begin position="1"/>
        <end position="27"/>
    </location>
</feature>
<dbReference type="Proteomes" id="UP000002640">
    <property type="component" value="Unassembled WGS sequence"/>
</dbReference>
<dbReference type="InParanoid" id="G4YF41"/>
<dbReference type="AlphaFoldDB" id="G4YF41"/>
<dbReference type="KEGG" id="psoj:PHYSODRAFT_293417"/>
<reference evidence="3 4" key="1">
    <citation type="journal article" date="2006" name="Science">
        <title>Phytophthora genome sequences uncover evolutionary origins and mechanisms of pathogenesis.</title>
        <authorList>
            <person name="Tyler B.M."/>
            <person name="Tripathy S."/>
            <person name="Zhang X."/>
            <person name="Dehal P."/>
            <person name="Jiang R.H."/>
            <person name="Aerts A."/>
            <person name="Arredondo F.D."/>
            <person name="Baxter L."/>
            <person name="Bensasson D."/>
            <person name="Beynon J.L."/>
            <person name="Chapman J."/>
            <person name="Damasceno C.M."/>
            <person name="Dorrance A.E."/>
            <person name="Dou D."/>
            <person name="Dickerman A.W."/>
            <person name="Dubchak I.L."/>
            <person name="Garbelotto M."/>
            <person name="Gijzen M."/>
            <person name="Gordon S.G."/>
            <person name="Govers F."/>
            <person name="Grunwald N.J."/>
            <person name="Huang W."/>
            <person name="Ivors K.L."/>
            <person name="Jones R.W."/>
            <person name="Kamoun S."/>
            <person name="Krampis K."/>
            <person name="Lamour K.H."/>
            <person name="Lee M.K."/>
            <person name="McDonald W.H."/>
            <person name="Medina M."/>
            <person name="Meijer H.J."/>
            <person name="Nordberg E.K."/>
            <person name="Maclean D.J."/>
            <person name="Ospina-Giraldo M.D."/>
            <person name="Morris P.F."/>
            <person name="Phuntumart V."/>
            <person name="Putnam N.H."/>
            <person name="Rash S."/>
            <person name="Rose J.K."/>
            <person name="Sakihama Y."/>
            <person name="Salamov A.A."/>
            <person name="Savidor A."/>
            <person name="Scheuring C.F."/>
            <person name="Smith B.M."/>
            <person name="Sobral B.W."/>
            <person name="Terry A."/>
            <person name="Torto-Alalibo T.A."/>
            <person name="Win J."/>
            <person name="Xu Z."/>
            <person name="Zhang H."/>
            <person name="Grigoriev I.V."/>
            <person name="Rokhsar D.S."/>
            <person name="Boore J.L."/>
        </authorList>
    </citation>
    <scope>NUCLEOTIDE SEQUENCE [LARGE SCALE GENOMIC DNA]</scope>
    <source>
        <strain evidence="3 4">P6497</strain>
    </source>
</reference>
<name>G4YF41_PHYSP</name>
<dbReference type="RefSeq" id="XP_009514899.1">
    <property type="nucleotide sequence ID" value="XM_009516604.1"/>
</dbReference>
<dbReference type="OMA" id="ICAAMTY"/>
<evidence type="ECO:0000256" key="2">
    <source>
        <dbReference type="SAM" id="Phobius"/>
    </source>
</evidence>
<sequence length="107" mass="11979">MSTAMSSTKRSSSILSSTRLLGPKRTSLSRPQRLMLELSPTRYAAAWFFIVTFHIACGSYLICVAVTYWFLTTGTMPFYVSDYSLTGTKYYHFYGFVFGVVGGMHGV</sequence>
<keyword evidence="2" id="KW-1133">Transmembrane helix</keyword>
<accession>G4YF41</accession>
<evidence type="ECO:0000313" key="3">
    <source>
        <dbReference type="EMBL" id="EGZ27624.1"/>
    </source>
</evidence>
<dbReference type="EMBL" id="JH159151">
    <property type="protein sequence ID" value="EGZ27624.1"/>
    <property type="molecule type" value="Genomic_DNA"/>
</dbReference>
<dbReference type="GeneID" id="20640983"/>
<feature type="transmembrane region" description="Helical" evidence="2">
    <location>
        <begin position="43"/>
        <end position="70"/>
    </location>
</feature>
<proteinExistence type="predicted"/>
<feature type="transmembrane region" description="Helical" evidence="2">
    <location>
        <begin position="90"/>
        <end position="106"/>
    </location>
</feature>
<organism evidence="3 4">
    <name type="scientific">Phytophthora sojae (strain P6497)</name>
    <name type="common">Soybean stem and root rot agent</name>
    <name type="synonym">Phytophthora megasperma f. sp. glycines</name>
    <dbReference type="NCBI Taxonomy" id="1094619"/>
    <lineage>
        <taxon>Eukaryota</taxon>
        <taxon>Sar</taxon>
        <taxon>Stramenopiles</taxon>
        <taxon>Oomycota</taxon>
        <taxon>Peronosporomycetes</taxon>
        <taxon>Peronosporales</taxon>
        <taxon>Peronosporaceae</taxon>
        <taxon>Phytophthora</taxon>
    </lineage>
</organism>
<keyword evidence="4" id="KW-1185">Reference proteome</keyword>
<protein>
    <submittedName>
        <fullName evidence="3">Uncharacterized protein</fullName>
    </submittedName>
</protein>
<evidence type="ECO:0000313" key="4">
    <source>
        <dbReference type="Proteomes" id="UP000002640"/>
    </source>
</evidence>
<keyword evidence="2" id="KW-0812">Transmembrane</keyword>
<gene>
    <name evidence="3" type="ORF">PHYSODRAFT_293417</name>
</gene>
<evidence type="ECO:0000256" key="1">
    <source>
        <dbReference type="SAM" id="MobiDB-lite"/>
    </source>
</evidence>
<keyword evidence="2" id="KW-0472">Membrane</keyword>